<dbReference type="STRING" id="675864.SAMN04489747_3325"/>
<dbReference type="AlphaFoldDB" id="A0A1G7CNE5"/>
<evidence type="ECO:0000256" key="1">
    <source>
        <dbReference type="SAM" id="SignalP"/>
    </source>
</evidence>
<accession>A0A1G7CNE5</accession>
<evidence type="ECO:0000313" key="3">
    <source>
        <dbReference type="Proteomes" id="UP000198546"/>
    </source>
</evidence>
<dbReference type="PROSITE" id="PS51257">
    <property type="entry name" value="PROKAR_LIPOPROTEIN"/>
    <property type="match status" value="1"/>
</dbReference>
<reference evidence="2 3" key="1">
    <citation type="submission" date="2016-10" db="EMBL/GenBank/DDBJ databases">
        <authorList>
            <person name="de Groot N.N."/>
        </authorList>
    </citation>
    <scope>NUCLEOTIDE SEQUENCE [LARGE SCALE GENOMIC DNA]</scope>
    <source>
        <strain evidence="2 3">MON 2.2</strain>
    </source>
</reference>
<sequence>MRARTAAVLLAGALALTACSAEVALEPPTPDPASAAVCAELVPALPATLAGQPAREVTGPRELVAAWGTPPITVRCGVPQPAALEPTSQCFEVQGVGWFAEPVPEGYLFTTIGRTAFVEVGVPSRYAPEADVLVELAPAVSAHDPVQRPCV</sequence>
<keyword evidence="3" id="KW-1185">Reference proteome</keyword>
<dbReference type="Proteomes" id="UP000198546">
    <property type="component" value="Chromosome i"/>
</dbReference>
<keyword evidence="1" id="KW-0732">Signal</keyword>
<feature type="chain" id="PRO_5038464450" description="DUF3515 domain-containing protein" evidence="1">
    <location>
        <begin position="21"/>
        <end position="151"/>
    </location>
</feature>
<gene>
    <name evidence="2" type="ORF">SAMN04489747_3325</name>
</gene>
<protein>
    <recommendedName>
        <fullName evidence="4">DUF3515 domain-containing protein</fullName>
    </recommendedName>
</protein>
<name>A0A1G7CNE5_9ACTN</name>
<dbReference type="InterPro" id="IPR021903">
    <property type="entry name" value="DUF3515"/>
</dbReference>
<dbReference type="Pfam" id="PF12028">
    <property type="entry name" value="DUF3515"/>
    <property type="match status" value="1"/>
</dbReference>
<dbReference type="EMBL" id="LT629688">
    <property type="protein sequence ID" value="SDE40842.1"/>
    <property type="molecule type" value="Genomic_DNA"/>
</dbReference>
<organism evidence="2 3">
    <name type="scientific">Auraticoccus monumenti</name>
    <dbReference type="NCBI Taxonomy" id="675864"/>
    <lineage>
        <taxon>Bacteria</taxon>
        <taxon>Bacillati</taxon>
        <taxon>Actinomycetota</taxon>
        <taxon>Actinomycetes</taxon>
        <taxon>Propionibacteriales</taxon>
        <taxon>Propionibacteriaceae</taxon>
        <taxon>Auraticoccus</taxon>
    </lineage>
</organism>
<evidence type="ECO:0000313" key="2">
    <source>
        <dbReference type="EMBL" id="SDE40842.1"/>
    </source>
</evidence>
<feature type="signal peptide" evidence="1">
    <location>
        <begin position="1"/>
        <end position="20"/>
    </location>
</feature>
<evidence type="ECO:0008006" key="4">
    <source>
        <dbReference type="Google" id="ProtNLM"/>
    </source>
</evidence>
<proteinExistence type="predicted"/>